<sequence>MRFTIATIAAMAAAAGATVIPRSDLGAWNVTVTRYGGADRAHGEIVTGVYANDQLADNIPVTCRFDNLINGEIVQKTTCNPDSFSYKLDGDDLTLTQTLTLGETNVTVSGSADALNFITDGINGKTFIAHDVLVTATTGVA</sequence>
<keyword evidence="2" id="KW-1185">Reference proteome</keyword>
<proteinExistence type="predicted"/>
<protein>
    <submittedName>
        <fullName evidence="1">Uncharacterized protein</fullName>
    </submittedName>
</protein>
<dbReference type="AlphaFoldDB" id="A0A162WCN9"/>
<comment type="caution">
    <text evidence="1">The sequence shown here is derived from an EMBL/GenBank/DDBJ whole genome shotgun (WGS) entry which is preliminary data.</text>
</comment>
<organism evidence="1 2">
    <name type="scientific">Didymella rabiei</name>
    <name type="common">Chickpea ascochyta blight fungus</name>
    <name type="synonym">Mycosphaerella rabiei</name>
    <dbReference type="NCBI Taxonomy" id="5454"/>
    <lineage>
        <taxon>Eukaryota</taxon>
        <taxon>Fungi</taxon>
        <taxon>Dikarya</taxon>
        <taxon>Ascomycota</taxon>
        <taxon>Pezizomycotina</taxon>
        <taxon>Dothideomycetes</taxon>
        <taxon>Pleosporomycetidae</taxon>
        <taxon>Pleosporales</taxon>
        <taxon>Pleosporineae</taxon>
        <taxon>Didymellaceae</taxon>
        <taxon>Ascochyta</taxon>
    </lineage>
</organism>
<dbReference type="OrthoDB" id="3753703at2759"/>
<dbReference type="Proteomes" id="UP000076837">
    <property type="component" value="Unassembled WGS sequence"/>
</dbReference>
<dbReference type="EMBL" id="JYNV01000316">
    <property type="protein sequence ID" value="KZM18951.1"/>
    <property type="molecule type" value="Genomic_DNA"/>
</dbReference>
<gene>
    <name evidence="1" type="ORF">ST47_g9909</name>
</gene>
<name>A0A162WCN9_DIDRA</name>
<evidence type="ECO:0000313" key="2">
    <source>
        <dbReference type="Proteomes" id="UP000076837"/>
    </source>
</evidence>
<evidence type="ECO:0000313" key="1">
    <source>
        <dbReference type="EMBL" id="KZM18951.1"/>
    </source>
</evidence>
<reference evidence="1 2" key="1">
    <citation type="journal article" date="2016" name="Sci. Rep.">
        <title>Draft genome sequencing and secretome analysis of fungal phytopathogen Ascochyta rabiei provides insight into the necrotrophic effector repertoire.</title>
        <authorList>
            <person name="Verma S."/>
            <person name="Gazara R.K."/>
            <person name="Nizam S."/>
            <person name="Parween S."/>
            <person name="Chattopadhyay D."/>
            <person name="Verma P.K."/>
        </authorList>
    </citation>
    <scope>NUCLEOTIDE SEQUENCE [LARGE SCALE GENOMIC DNA]</scope>
    <source>
        <strain evidence="1 2">ArDII</strain>
    </source>
</reference>
<accession>A0A162WCN9</accession>